<reference evidence="2" key="1">
    <citation type="submission" date="2025-08" db="UniProtKB">
        <authorList>
            <consortium name="Ensembl"/>
        </authorList>
    </citation>
    <scope>IDENTIFICATION</scope>
</reference>
<feature type="domain" description="Sperm-associated microtubule inner protein 5" evidence="1">
    <location>
        <begin position="101"/>
        <end position="152"/>
    </location>
</feature>
<dbReference type="Pfam" id="PF22573">
    <property type="entry name" value="SPMIP5"/>
    <property type="match status" value="1"/>
</dbReference>
<dbReference type="OMA" id="PGWAGFL"/>
<evidence type="ECO:0000259" key="1">
    <source>
        <dbReference type="Pfam" id="PF22573"/>
    </source>
</evidence>
<organism evidence="2 3">
    <name type="scientific">Pseudonaja textilis</name>
    <name type="common">Eastern brown snake</name>
    <dbReference type="NCBI Taxonomy" id="8673"/>
    <lineage>
        <taxon>Eukaryota</taxon>
        <taxon>Metazoa</taxon>
        <taxon>Chordata</taxon>
        <taxon>Craniata</taxon>
        <taxon>Vertebrata</taxon>
        <taxon>Euteleostomi</taxon>
        <taxon>Lepidosauria</taxon>
        <taxon>Squamata</taxon>
        <taxon>Bifurcata</taxon>
        <taxon>Unidentata</taxon>
        <taxon>Episquamata</taxon>
        <taxon>Toxicofera</taxon>
        <taxon>Serpentes</taxon>
        <taxon>Colubroidea</taxon>
        <taxon>Elapidae</taxon>
        <taxon>Hydrophiinae</taxon>
        <taxon>Pseudonaja</taxon>
    </lineage>
</organism>
<sequence length="229" mass="26426">CCQSILPPSRSPVAFVGQLRILSGYIPLRFYRVGTSFGNDSVWCVNTFRDITDRKNDQVAELRHTAATTPQLPPICPNEEILNVLDDYNYKHHPNVLGPVDTKRSFLEPPIPGWGGFVPRSRVTEFGHGVRYHVMAENCYRDFKNSLDRGKDPTGKDPMYVHVEMSFLWSWMEWHCPKQVLYIICFSWTHDSCSKSRWQLWSGGPLHKRLCASEALSWTNNSYSWSLMP</sequence>
<dbReference type="InterPro" id="IPR043246">
    <property type="entry name" value="SPMIP5"/>
</dbReference>
<gene>
    <name evidence="2" type="primary">SPMIP5</name>
</gene>
<evidence type="ECO:0000313" key="3">
    <source>
        <dbReference type="Proteomes" id="UP000472273"/>
    </source>
</evidence>
<dbReference type="AlphaFoldDB" id="A0A670Y2T7"/>
<dbReference type="PANTHER" id="PTHR47301:SF1">
    <property type="entry name" value="CHROMOSOME 10 OPEN READING FRAME 82"/>
    <property type="match status" value="1"/>
</dbReference>
<proteinExistence type="predicted"/>
<reference evidence="2" key="2">
    <citation type="submission" date="2025-09" db="UniProtKB">
        <authorList>
            <consortium name="Ensembl"/>
        </authorList>
    </citation>
    <scope>IDENTIFICATION</scope>
</reference>
<evidence type="ECO:0000313" key="2">
    <source>
        <dbReference type="Ensembl" id="ENSPTXP00000005303.1"/>
    </source>
</evidence>
<accession>A0A670Y2T7</accession>
<dbReference type="Proteomes" id="UP000472273">
    <property type="component" value="Unplaced"/>
</dbReference>
<dbReference type="Ensembl" id="ENSPTXT00000005464.1">
    <property type="protein sequence ID" value="ENSPTXP00000005303.1"/>
    <property type="gene ID" value="ENSPTXG00000003871.1"/>
</dbReference>
<keyword evidence="3" id="KW-1185">Reference proteome</keyword>
<dbReference type="GeneTree" id="ENSGT00390000017460"/>
<name>A0A670Y2T7_PSETE</name>
<protein>
    <submittedName>
        <fullName evidence="2">Sperm microtubule inner protein 5</fullName>
    </submittedName>
</protein>
<dbReference type="InterPro" id="IPR055215">
    <property type="entry name" value="SPMIP5_dom"/>
</dbReference>
<dbReference type="PANTHER" id="PTHR47301">
    <property type="entry name" value="HYPOTHETICAL PROTEIN LOC681006"/>
    <property type="match status" value="1"/>
</dbReference>